<dbReference type="EMBL" id="JAOVZR010000002">
    <property type="protein sequence ID" value="MCY0150616.1"/>
    <property type="molecule type" value="Genomic_DNA"/>
</dbReference>
<name>A0ABT3ZG78_9HYPH</name>
<evidence type="ECO:0000313" key="2">
    <source>
        <dbReference type="EMBL" id="MCY0149310.1"/>
    </source>
</evidence>
<organism evidence="3 4">
    <name type="scientific">Hoeflea algicola</name>
    <dbReference type="NCBI Taxonomy" id="2983763"/>
    <lineage>
        <taxon>Bacteria</taxon>
        <taxon>Pseudomonadati</taxon>
        <taxon>Pseudomonadota</taxon>
        <taxon>Alphaproteobacteria</taxon>
        <taxon>Hyphomicrobiales</taxon>
        <taxon>Rhizobiaceae</taxon>
        <taxon>Hoeflea</taxon>
    </lineage>
</organism>
<evidence type="ECO:0000313" key="3">
    <source>
        <dbReference type="EMBL" id="MCY0150616.1"/>
    </source>
</evidence>
<comment type="caution">
    <text evidence="3">The sequence shown here is derived from an EMBL/GenBank/DDBJ whole genome shotgun (WGS) entry which is preliminary data.</text>
</comment>
<dbReference type="EMBL" id="JAOVZR010000001">
    <property type="protein sequence ID" value="MCY0149310.1"/>
    <property type="molecule type" value="Genomic_DNA"/>
</dbReference>
<feature type="compositionally biased region" description="Basic and acidic residues" evidence="1">
    <location>
        <begin position="1"/>
        <end position="17"/>
    </location>
</feature>
<accession>A0ABT3ZG78</accession>
<keyword evidence="4" id="KW-1185">Reference proteome</keyword>
<evidence type="ECO:0000256" key="1">
    <source>
        <dbReference type="SAM" id="MobiDB-lite"/>
    </source>
</evidence>
<evidence type="ECO:0000313" key="4">
    <source>
        <dbReference type="Proteomes" id="UP001073227"/>
    </source>
</evidence>
<sequence>MNREIRMTRKTNGDRNAKQRARQQRVRDEARFRCRPSRDDLARMLLWKMIMSAEKHHLGQRQALDRLRDEIVDGLELQGFDVRESEDVFEELAARYADGLFPFRPKRHLKPA</sequence>
<proteinExistence type="predicted"/>
<reference evidence="3" key="1">
    <citation type="submission" date="2022-10" db="EMBL/GenBank/DDBJ databases">
        <title>Hoeflea sp. G2-23, isolated from marine algae.</title>
        <authorList>
            <person name="Kristyanto S."/>
            <person name="Kim J.M."/>
            <person name="Jeon C.O."/>
        </authorList>
    </citation>
    <scope>NUCLEOTIDE SEQUENCE</scope>
    <source>
        <strain evidence="3">G2-23</strain>
    </source>
</reference>
<dbReference type="Proteomes" id="UP001073227">
    <property type="component" value="Unassembled WGS sequence"/>
</dbReference>
<protein>
    <submittedName>
        <fullName evidence="3">Uncharacterized protein</fullName>
    </submittedName>
</protein>
<dbReference type="RefSeq" id="WP_267654804.1">
    <property type="nucleotide sequence ID" value="NZ_JAOVZR010000001.1"/>
</dbReference>
<feature type="region of interest" description="Disordered" evidence="1">
    <location>
        <begin position="1"/>
        <end position="30"/>
    </location>
</feature>
<gene>
    <name evidence="2" type="ORF">OEG84_16730</name>
    <name evidence="3" type="ORF">OEG84_23650</name>
</gene>